<evidence type="ECO:0000256" key="2">
    <source>
        <dbReference type="SAM" id="Phobius"/>
    </source>
</evidence>
<dbReference type="Pfam" id="PF03137">
    <property type="entry name" value="OATP"/>
    <property type="match status" value="1"/>
</dbReference>
<dbReference type="AlphaFoldDB" id="A0A8S3Z718"/>
<feature type="transmembrane region" description="Helical" evidence="2">
    <location>
        <begin position="201"/>
        <end position="218"/>
    </location>
</feature>
<dbReference type="GO" id="GO:0043252">
    <property type="term" value="P:sodium-independent organic anion transport"/>
    <property type="evidence" value="ECO:0007669"/>
    <property type="project" value="TreeGrafter"/>
</dbReference>
<feature type="transmembrane region" description="Helical" evidence="2">
    <location>
        <begin position="357"/>
        <end position="378"/>
    </location>
</feature>
<feature type="transmembrane region" description="Helical" evidence="2">
    <location>
        <begin position="123"/>
        <end position="142"/>
    </location>
</feature>
<dbReference type="Proteomes" id="UP000678393">
    <property type="component" value="Unassembled WGS sequence"/>
</dbReference>
<feature type="non-terminal residue" evidence="3">
    <location>
        <position position="1"/>
    </location>
</feature>
<feature type="transmembrane region" description="Helical" evidence="2">
    <location>
        <begin position="282"/>
        <end position="306"/>
    </location>
</feature>
<evidence type="ECO:0000256" key="1">
    <source>
        <dbReference type="ARBA" id="ARBA00023157"/>
    </source>
</evidence>
<keyword evidence="1" id="KW-1015">Disulfide bond</keyword>
<dbReference type="SUPFAM" id="SSF103473">
    <property type="entry name" value="MFS general substrate transporter"/>
    <property type="match status" value="1"/>
</dbReference>
<dbReference type="Gene3D" id="1.20.1250.20">
    <property type="entry name" value="MFS general substrate transporter like domains"/>
    <property type="match status" value="1"/>
</dbReference>
<keyword evidence="4" id="KW-1185">Reference proteome</keyword>
<gene>
    <name evidence="3" type="ORF">CUNI_LOCUS9058</name>
</gene>
<dbReference type="OrthoDB" id="5062115at2759"/>
<dbReference type="GO" id="GO:0015347">
    <property type="term" value="F:sodium-independent organic anion transmembrane transporter activity"/>
    <property type="evidence" value="ECO:0007669"/>
    <property type="project" value="TreeGrafter"/>
</dbReference>
<feature type="transmembrane region" description="Helical" evidence="2">
    <location>
        <begin position="239"/>
        <end position="262"/>
    </location>
</feature>
<organism evidence="3 4">
    <name type="scientific">Candidula unifasciata</name>
    <dbReference type="NCBI Taxonomy" id="100452"/>
    <lineage>
        <taxon>Eukaryota</taxon>
        <taxon>Metazoa</taxon>
        <taxon>Spiralia</taxon>
        <taxon>Lophotrochozoa</taxon>
        <taxon>Mollusca</taxon>
        <taxon>Gastropoda</taxon>
        <taxon>Heterobranchia</taxon>
        <taxon>Euthyneura</taxon>
        <taxon>Panpulmonata</taxon>
        <taxon>Eupulmonata</taxon>
        <taxon>Stylommatophora</taxon>
        <taxon>Helicina</taxon>
        <taxon>Helicoidea</taxon>
        <taxon>Geomitridae</taxon>
        <taxon>Candidula</taxon>
    </lineage>
</organism>
<dbReference type="PANTHER" id="PTHR11388">
    <property type="entry name" value="ORGANIC ANION TRANSPORTER"/>
    <property type="match status" value="1"/>
</dbReference>
<evidence type="ECO:0000313" key="4">
    <source>
        <dbReference type="Proteomes" id="UP000678393"/>
    </source>
</evidence>
<dbReference type="EMBL" id="CAJHNH020001545">
    <property type="protein sequence ID" value="CAG5123500.1"/>
    <property type="molecule type" value="Genomic_DNA"/>
</dbReference>
<keyword evidence="2" id="KW-0472">Membrane</keyword>
<reference evidence="3" key="1">
    <citation type="submission" date="2021-04" db="EMBL/GenBank/DDBJ databases">
        <authorList>
            <consortium name="Molecular Ecology Group"/>
        </authorList>
    </citation>
    <scope>NUCLEOTIDE SEQUENCE</scope>
</reference>
<dbReference type="GO" id="GO:0016323">
    <property type="term" value="C:basolateral plasma membrane"/>
    <property type="evidence" value="ECO:0007669"/>
    <property type="project" value="TreeGrafter"/>
</dbReference>
<dbReference type="InterPro" id="IPR004156">
    <property type="entry name" value="OATP"/>
</dbReference>
<dbReference type="InterPro" id="IPR036259">
    <property type="entry name" value="MFS_trans_sf"/>
</dbReference>
<name>A0A8S3Z718_9EUPU</name>
<sequence>MSFTIYKPVAKTDPANDNEQTPSSLGASCKMDTQCGFWMYRPACLQPLAKIGVFSVLYGFASLMTQTLTHYVNSQVTTLERQFGFSSYQTGIIMAANDIGYLACVLFAAYLAPRTHIPRSLGIAVIIYGISGISCSLPHFLFGASVNKDPTTDNSNSTESNFSKQAAVVGSLCDIFNISGDPCGIDTAKTVKDTGATSDKTSLIIIVIGMALQGFGKAPRSSFAITYVDDNTARVNTGFYAGIMASMSILGPFAAFLLGGVFSRMYVTLEATQLTPRHPKWIGAWWLGYIVFGLLSLVVSIPLFCFPRRLPRKKVKDISVEEKTITGYFRHIVKPNLYSPHLSPSPLTEIVASLWRLLTNPVFICLLCSSCFLMFNAASDFAFSPKYLERMFHLPTHTSNYIT</sequence>
<dbReference type="PANTHER" id="PTHR11388:SF76">
    <property type="entry name" value="SOLUTE CARRIER ORGANIC ANION TRANSPORTER FAMILY MEMBER"/>
    <property type="match status" value="1"/>
</dbReference>
<comment type="caution">
    <text evidence="3">The sequence shown here is derived from an EMBL/GenBank/DDBJ whole genome shotgun (WGS) entry which is preliminary data.</text>
</comment>
<protein>
    <recommendedName>
        <fullName evidence="5">Solute carrier organic anion transporter family member</fullName>
    </recommendedName>
</protein>
<keyword evidence="2" id="KW-1133">Transmembrane helix</keyword>
<keyword evidence="2" id="KW-0812">Transmembrane</keyword>
<evidence type="ECO:0008006" key="5">
    <source>
        <dbReference type="Google" id="ProtNLM"/>
    </source>
</evidence>
<accession>A0A8S3Z718</accession>
<feature type="transmembrane region" description="Helical" evidence="2">
    <location>
        <begin position="88"/>
        <end position="111"/>
    </location>
</feature>
<evidence type="ECO:0000313" key="3">
    <source>
        <dbReference type="EMBL" id="CAG5123500.1"/>
    </source>
</evidence>
<proteinExistence type="predicted"/>
<feature type="transmembrane region" description="Helical" evidence="2">
    <location>
        <begin position="48"/>
        <end position="68"/>
    </location>
</feature>